<dbReference type="Pfam" id="PF12688">
    <property type="entry name" value="TPR_5"/>
    <property type="match status" value="1"/>
</dbReference>
<comment type="caution">
    <text evidence="8">The sequence shown here is derived from an EMBL/GenBank/DDBJ whole genome shotgun (WGS) entry which is preliminary data.</text>
</comment>
<dbReference type="Pfam" id="PF00069">
    <property type="entry name" value="Pkinase"/>
    <property type="match status" value="1"/>
</dbReference>
<evidence type="ECO:0000256" key="3">
    <source>
        <dbReference type="ARBA" id="ARBA00022801"/>
    </source>
</evidence>
<accession>A0A812ISH8</accession>
<dbReference type="PROSITE" id="PS50005">
    <property type="entry name" value="TPR"/>
    <property type="match status" value="1"/>
</dbReference>
<dbReference type="SUPFAM" id="SSF48452">
    <property type="entry name" value="TPR-like"/>
    <property type="match status" value="2"/>
</dbReference>
<dbReference type="PROSITE" id="PS00107">
    <property type="entry name" value="PROTEIN_KINASE_ATP"/>
    <property type="match status" value="1"/>
</dbReference>
<dbReference type="Gene3D" id="3.40.50.1820">
    <property type="entry name" value="alpha/beta hydrolase"/>
    <property type="match status" value="1"/>
</dbReference>
<dbReference type="InterPro" id="IPR000719">
    <property type="entry name" value="Prot_kinase_dom"/>
</dbReference>
<protein>
    <recommendedName>
        <fullName evidence="7">Protein kinase domain-containing protein</fullName>
    </recommendedName>
</protein>
<dbReference type="PROSITE" id="PS00122">
    <property type="entry name" value="CARBOXYLESTERASE_B_1"/>
    <property type="match status" value="1"/>
</dbReference>
<dbReference type="InterPro" id="IPR002018">
    <property type="entry name" value="CarbesteraseB"/>
</dbReference>
<dbReference type="InterPro" id="IPR011990">
    <property type="entry name" value="TPR-like_helical_dom_sf"/>
</dbReference>
<dbReference type="InterPro" id="IPR050309">
    <property type="entry name" value="Type-B_Carboxylest/Lipase"/>
</dbReference>
<evidence type="ECO:0000256" key="4">
    <source>
        <dbReference type="ARBA" id="ARBA00022840"/>
    </source>
</evidence>
<evidence type="ECO:0000256" key="1">
    <source>
        <dbReference type="ARBA" id="ARBA00005964"/>
    </source>
</evidence>
<keyword evidence="5" id="KW-0802">TPR repeat</keyword>
<feature type="domain" description="Protein kinase" evidence="7">
    <location>
        <begin position="41"/>
        <end position="296"/>
    </location>
</feature>
<dbReference type="AlphaFoldDB" id="A0A812ISH8"/>
<keyword evidence="9" id="KW-1185">Reference proteome</keyword>
<dbReference type="InterPro" id="IPR041656">
    <property type="entry name" value="TPR_5"/>
</dbReference>
<keyword evidence="3" id="KW-0378">Hydrolase</keyword>
<dbReference type="InterPro" id="IPR011009">
    <property type="entry name" value="Kinase-like_dom_sf"/>
</dbReference>
<dbReference type="Proteomes" id="UP000649617">
    <property type="component" value="Unassembled WGS sequence"/>
</dbReference>
<keyword evidence="2 6" id="KW-0547">Nucleotide-binding</keyword>
<reference evidence="8" key="1">
    <citation type="submission" date="2021-02" db="EMBL/GenBank/DDBJ databases">
        <authorList>
            <person name="Dougan E. K."/>
            <person name="Rhodes N."/>
            <person name="Thang M."/>
            <person name="Chan C."/>
        </authorList>
    </citation>
    <scope>NUCLEOTIDE SEQUENCE</scope>
</reference>
<dbReference type="SMART" id="SM00220">
    <property type="entry name" value="S_TKc"/>
    <property type="match status" value="1"/>
</dbReference>
<dbReference type="Pfam" id="PF13424">
    <property type="entry name" value="TPR_12"/>
    <property type="match status" value="1"/>
</dbReference>
<dbReference type="InterPro" id="IPR008271">
    <property type="entry name" value="Ser/Thr_kinase_AS"/>
</dbReference>
<sequence>MDDETNSDGVQRFQTGGGLSIAAALTESSPELLVGSEFNGYRLTDLLGHGGMGMVFRAERTDGEYERTVALKVVTNALAFSRFQREREIHAQLSHPNIARFYDAGTSEAGVPYIIMELVPGDPIDIYCRAQELSLKDRVGLLIKVVEAVAYAHANLVVHRDIKPTNILVDVTASPKLLDFGIAKFTADEGSELTGTGRPLTPIYASPEQALGQSVSIASDIYQLGALVAQICADKPPFIDTTLAGAIHRAEQDFAPLQPEVRRLLPADLLAVVMRCLAPNPSQRYADANALAAELIRFQGGFPVMAKNPGAVQRMQKLVWRHPLAATATVLTLVAALTSNYWYTLQLKQSNNRAQVAAAEAVAQRNQAEAEVAINSQVTQFLIDLFESSDPVSGDPEDFTAAQLLDRGVASIDALDEQPRVQSALKHTMGEVYVTTGRYAEAVPLLKDALLNSTSYPQRVRVSITLANAYRELHEYETGLVLLEPLVAELDRNPALVPQREYYAARYQLALLYTGAGSYDKAPALLDRLVAEADLVSIDQHISTLLEQASLTNKLGDWEAAEQLYQQAINLELKQNGSGSYKMGKIHQNLGNLYQFRQRLTEAKTAYLSALASFEAVYGPQHPLVGGAIGSLGSVAWRRDELDEAAAYFQRAVDILTVTVGPDHPDTAKGYGSMGLVYLDLGEVDKAFAALKRTNEIFEQHYEPESIDLSTSRSFLAKAYQAKGDLRWAAPVAPAKWTDVRDATQPGPACMQPLGQGGSFYGSGDIAMSEDCLFLNVWTRATTTDAALPVMVWIHGGALVTGSGDTYPGEAITQKGVVLVTINYRLGRFGFHAHADLSGEHPKGVSGNQGLRDQILALEWVRDNIAEFGGNPDNVTVFGESAGSLSVSLLQASPLAKGLFHRVIGQSGGAFQPMWFRDRETSYAASAYSLGASFASALAGESMDPSLSNLRQLSAQHVLDTFGSNPEFSNYDSLAIVDGEVIPAEVSQIFAAGKQADVPVMIGSNANEGSTFLEFFEPIFGEGAAGFTAYAQATLPEVADDIDTFYSPASARDTWVDLLSDVLFTQPMRVWARSMANVESDAYLYWFTWAPPIPEQEKYGAFHAAEIGYVFGVPEMFGATPTEADHKFSDLMTTAWTQFAKTGNPNSGITYRADWSY</sequence>
<dbReference type="PROSITE" id="PS50011">
    <property type="entry name" value="PROTEIN_KINASE_DOM"/>
    <property type="match status" value="1"/>
</dbReference>
<evidence type="ECO:0000256" key="6">
    <source>
        <dbReference type="PROSITE-ProRule" id="PRU10141"/>
    </source>
</evidence>
<feature type="binding site" evidence="6">
    <location>
        <position position="72"/>
    </location>
    <ligand>
        <name>ATP</name>
        <dbReference type="ChEBI" id="CHEBI:30616"/>
    </ligand>
</feature>
<comment type="similarity">
    <text evidence="1">Belongs to the type-B carboxylesterase/lipase family.</text>
</comment>
<evidence type="ECO:0000256" key="2">
    <source>
        <dbReference type="ARBA" id="ARBA00022741"/>
    </source>
</evidence>
<dbReference type="InterPro" id="IPR017441">
    <property type="entry name" value="Protein_kinase_ATP_BS"/>
</dbReference>
<dbReference type="Gene3D" id="3.30.200.20">
    <property type="entry name" value="Phosphorylase Kinase, domain 1"/>
    <property type="match status" value="1"/>
</dbReference>
<dbReference type="InterPro" id="IPR019734">
    <property type="entry name" value="TPR_rpt"/>
</dbReference>
<dbReference type="EMBL" id="CAJNIZ010001091">
    <property type="protein sequence ID" value="CAE7182541.1"/>
    <property type="molecule type" value="Genomic_DNA"/>
</dbReference>
<dbReference type="GO" id="GO:0005524">
    <property type="term" value="F:ATP binding"/>
    <property type="evidence" value="ECO:0007669"/>
    <property type="project" value="UniProtKB-UniRule"/>
</dbReference>
<dbReference type="SMART" id="SM00028">
    <property type="entry name" value="TPR"/>
    <property type="match status" value="5"/>
</dbReference>
<evidence type="ECO:0000259" key="7">
    <source>
        <dbReference type="PROSITE" id="PS50011"/>
    </source>
</evidence>
<proteinExistence type="inferred from homology"/>
<dbReference type="PROSITE" id="PS00941">
    <property type="entry name" value="CARBOXYLESTERASE_B_2"/>
    <property type="match status" value="1"/>
</dbReference>
<evidence type="ECO:0000313" key="8">
    <source>
        <dbReference type="EMBL" id="CAE7182541.1"/>
    </source>
</evidence>
<dbReference type="CDD" id="cd14014">
    <property type="entry name" value="STKc_PknB_like"/>
    <property type="match status" value="1"/>
</dbReference>
<dbReference type="OrthoDB" id="423410at2759"/>
<dbReference type="Pfam" id="PF00135">
    <property type="entry name" value="COesterase"/>
    <property type="match status" value="1"/>
</dbReference>
<dbReference type="GO" id="GO:0004672">
    <property type="term" value="F:protein kinase activity"/>
    <property type="evidence" value="ECO:0007669"/>
    <property type="project" value="InterPro"/>
</dbReference>
<dbReference type="SUPFAM" id="SSF56112">
    <property type="entry name" value="Protein kinase-like (PK-like)"/>
    <property type="match status" value="1"/>
</dbReference>
<dbReference type="InterPro" id="IPR019819">
    <property type="entry name" value="Carboxylesterase_B_CS"/>
</dbReference>
<dbReference type="GO" id="GO:0016787">
    <property type="term" value="F:hydrolase activity"/>
    <property type="evidence" value="ECO:0007669"/>
    <property type="project" value="UniProtKB-KW"/>
</dbReference>
<feature type="repeat" description="TPR" evidence="5">
    <location>
        <begin position="668"/>
        <end position="701"/>
    </location>
</feature>
<dbReference type="PANTHER" id="PTHR11559">
    <property type="entry name" value="CARBOXYLESTERASE"/>
    <property type="match status" value="1"/>
</dbReference>
<dbReference type="Gene3D" id="1.25.40.10">
    <property type="entry name" value="Tetratricopeptide repeat domain"/>
    <property type="match status" value="2"/>
</dbReference>
<gene>
    <name evidence="8" type="ORF">SPIL2461_LOCUS1147</name>
</gene>
<dbReference type="SUPFAM" id="SSF53474">
    <property type="entry name" value="alpha/beta-Hydrolases"/>
    <property type="match status" value="1"/>
</dbReference>
<dbReference type="PROSITE" id="PS00108">
    <property type="entry name" value="PROTEIN_KINASE_ST"/>
    <property type="match status" value="1"/>
</dbReference>
<evidence type="ECO:0000313" key="9">
    <source>
        <dbReference type="Proteomes" id="UP000649617"/>
    </source>
</evidence>
<dbReference type="Gene3D" id="1.10.510.10">
    <property type="entry name" value="Transferase(Phosphotransferase) domain 1"/>
    <property type="match status" value="1"/>
</dbReference>
<dbReference type="InterPro" id="IPR019826">
    <property type="entry name" value="Carboxylesterase_B_AS"/>
</dbReference>
<evidence type="ECO:0000256" key="5">
    <source>
        <dbReference type="PROSITE-ProRule" id="PRU00339"/>
    </source>
</evidence>
<organism evidence="8 9">
    <name type="scientific">Symbiodinium pilosum</name>
    <name type="common">Dinoflagellate</name>
    <dbReference type="NCBI Taxonomy" id="2952"/>
    <lineage>
        <taxon>Eukaryota</taxon>
        <taxon>Sar</taxon>
        <taxon>Alveolata</taxon>
        <taxon>Dinophyceae</taxon>
        <taxon>Suessiales</taxon>
        <taxon>Symbiodiniaceae</taxon>
        <taxon>Symbiodinium</taxon>
    </lineage>
</organism>
<dbReference type="InterPro" id="IPR029058">
    <property type="entry name" value="AB_hydrolase_fold"/>
</dbReference>
<name>A0A812ISH8_SYMPI</name>
<keyword evidence="4 6" id="KW-0067">ATP-binding</keyword>